<accession>A0A8H5TQ91</accession>
<proteinExistence type="predicted"/>
<name>A0A8H5TQ91_FUSCI</name>
<reference evidence="1 2" key="2">
    <citation type="submission" date="2020-05" db="EMBL/GenBank/DDBJ databases">
        <title>Identification and distribution of gene clusters putatively required for synthesis of sphingolipid metabolism inhibitors in phylogenetically diverse species of the filamentous fungus Fusarium.</title>
        <authorList>
            <person name="Kim H.-S."/>
            <person name="Busman M."/>
            <person name="Brown D.W."/>
            <person name="Divon H."/>
            <person name="Uhlig S."/>
            <person name="Proctor R.H."/>
        </authorList>
    </citation>
    <scope>NUCLEOTIDE SEQUENCE [LARGE SCALE GENOMIC DNA]</scope>
    <source>
        <strain evidence="1 2">NRRL 25331</strain>
    </source>
</reference>
<evidence type="ECO:0000313" key="2">
    <source>
        <dbReference type="Proteomes" id="UP000572754"/>
    </source>
</evidence>
<reference evidence="2" key="1">
    <citation type="journal article" date="2020" name="BMC Genomics">
        <title>Correction to: Identification and distribution of gene clusters required for synthesis of sphingolipid metabolism inhibitors in diverse species of the filamentous fungus Fusarium.</title>
        <authorList>
            <person name="Kim H.S."/>
            <person name="Lohmar J.M."/>
            <person name="Busman M."/>
            <person name="Brown D.W."/>
            <person name="Naumann T.A."/>
            <person name="Divon H.H."/>
            <person name="Lysoe E."/>
            <person name="Uhlig S."/>
            <person name="Proctor R.H."/>
        </authorList>
    </citation>
    <scope>NUCLEOTIDE SEQUENCE [LARGE SCALE GENOMIC DNA]</scope>
    <source>
        <strain evidence="2">NRRL 25331</strain>
    </source>
</reference>
<dbReference type="EMBL" id="JAAQPE010000262">
    <property type="protein sequence ID" value="KAF5673542.1"/>
    <property type="molecule type" value="Genomic_DNA"/>
</dbReference>
<gene>
    <name evidence="1" type="ORF">FCIRC_8005</name>
</gene>
<comment type="caution">
    <text evidence="1">The sequence shown here is derived from an EMBL/GenBank/DDBJ whole genome shotgun (WGS) entry which is preliminary data.</text>
</comment>
<dbReference type="AlphaFoldDB" id="A0A8H5TQ91"/>
<organism evidence="1 2">
    <name type="scientific">Fusarium circinatum</name>
    <name type="common">Pitch canker fungus</name>
    <name type="synonym">Gibberella circinata</name>
    <dbReference type="NCBI Taxonomy" id="48490"/>
    <lineage>
        <taxon>Eukaryota</taxon>
        <taxon>Fungi</taxon>
        <taxon>Dikarya</taxon>
        <taxon>Ascomycota</taxon>
        <taxon>Pezizomycotina</taxon>
        <taxon>Sordariomycetes</taxon>
        <taxon>Hypocreomycetidae</taxon>
        <taxon>Hypocreales</taxon>
        <taxon>Nectriaceae</taxon>
        <taxon>Fusarium</taxon>
        <taxon>Fusarium fujikuroi species complex</taxon>
    </lineage>
</organism>
<sequence length="153" mass="17587">MERLDIEESVVTLLQCHKTVQQNLKEAEAKKRELRGRKEIVDSFGDSALLQLLAYLTDRIGMLQSAIADTDIEAINVSQGAIKSPLDKERQIQELTDELPFERDTLGKELQRYCDADLRRAEVEVGKFREEERDLKSRVDAIVTSIEPYAHYH</sequence>
<protein>
    <submittedName>
        <fullName evidence="1">Uncharacterized protein</fullName>
    </submittedName>
</protein>
<keyword evidence="2" id="KW-1185">Reference proteome</keyword>
<evidence type="ECO:0000313" key="1">
    <source>
        <dbReference type="EMBL" id="KAF5673542.1"/>
    </source>
</evidence>
<dbReference type="Proteomes" id="UP000572754">
    <property type="component" value="Unassembled WGS sequence"/>
</dbReference>